<dbReference type="InterPro" id="IPR004827">
    <property type="entry name" value="bZIP"/>
</dbReference>
<sequence>MEEVWKDINLTSLNDHHAAVAATGTRESTLPKVSNTDTTNFRGMIFQDFLARPFNTIDPPTSIVSVNPTTSSDVTTFTSPPPRPPTVLSLNSGPEFHYLDNTDSLRPHLQLYGSGNATATPLFLPSLNAPFDSFGSSSAFSPFCQKRVPDTNENSGDRWQKRMLKNRESAARSRARKQEFIFSISSSQSTLLFVSR</sequence>
<dbReference type="GeneID" id="104604193"/>
<dbReference type="GO" id="GO:0045893">
    <property type="term" value="P:positive regulation of DNA-templated transcription"/>
    <property type="evidence" value="ECO:0007669"/>
    <property type="project" value="InterPro"/>
</dbReference>
<keyword evidence="2" id="KW-0238">DNA-binding</keyword>
<dbReference type="InterPro" id="IPR043452">
    <property type="entry name" value="BZIP46-like"/>
</dbReference>
<proteinExistence type="predicted"/>
<dbReference type="OrthoDB" id="644067at2759"/>
<evidence type="ECO:0000256" key="1">
    <source>
        <dbReference type="ARBA" id="ARBA00004123"/>
    </source>
</evidence>
<accession>A0A1U8AL69</accession>
<dbReference type="Proteomes" id="UP000189703">
    <property type="component" value="Unplaced"/>
</dbReference>
<dbReference type="AlphaFoldDB" id="A0A1U8AL69"/>
<evidence type="ECO:0000256" key="3">
    <source>
        <dbReference type="ARBA" id="ARBA00023242"/>
    </source>
</evidence>
<dbReference type="OMA" id="KQECAYT"/>
<dbReference type="RefSeq" id="XP_010266761.1">
    <property type="nucleotide sequence ID" value="XM_010268459.1"/>
</dbReference>
<gene>
    <name evidence="5" type="primary">LOC104604193</name>
</gene>
<reference evidence="5" key="1">
    <citation type="submission" date="2025-08" db="UniProtKB">
        <authorList>
            <consortium name="RefSeq"/>
        </authorList>
    </citation>
    <scope>IDENTIFICATION</scope>
</reference>
<dbReference type="InterPro" id="IPR046347">
    <property type="entry name" value="bZIP_sf"/>
</dbReference>
<evidence type="ECO:0000313" key="4">
    <source>
        <dbReference type="Proteomes" id="UP000189703"/>
    </source>
</evidence>
<dbReference type="GO" id="GO:0003677">
    <property type="term" value="F:DNA binding"/>
    <property type="evidence" value="ECO:0007669"/>
    <property type="project" value="UniProtKB-KW"/>
</dbReference>
<evidence type="ECO:0000256" key="2">
    <source>
        <dbReference type="ARBA" id="ARBA00023125"/>
    </source>
</evidence>
<dbReference type="Gene3D" id="1.20.5.170">
    <property type="match status" value="1"/>
</dbReference>
<dbReference type="GO" id="GO:0003700">
    <property type="term" value="F:DNA-binding transcription factor activity"/>
    <property type="evidence" value="ECO:0007669"/>
    <property type="project" value="InterPro"/>
</dbReference>
<evidence type="ECO:0000313" key="5">
    <source>
        <dbReference type="RefSeq" id="XP_010266761.1"/>
    </source>
</evidence>
<keyword evidence="3" id="KW-0539">Nucleus</keyword>
<name>A0A1U8AL69_NELNU</name>
<dbReference type="FunCoup" id="A0A1U8AL69">
    <property type="interactions" value="343"/>
</dbReference>
<dbReference type="SUPFAM" id="SSF57959">
    <property type="entry name" value="Leucine zipper domain"/>
    <property type="match status" value="1"/>
</dbReference>
<dbReference type="PANTHER" id="PTHR22952">
    <property type="entry name" value="CAMP-RESPONSE ELEMENT BINDING PROTEIN-RELATED"/>
    <property type="match status" value="1"/>
</dbReference>
<dbReference type="GO" id="GO:0005634">
    <property type="term" value="C:nucleus"/>
    <property type="evidence" value="ECO:0000318"/>
    <property type="project" value="GO_Central"/>
</dbReference>
<organism evidence="4 5">
    <name type="scientific">Nelumbo nucifera</name>
    <name type="common">Sacred lotus</name>
    <dbReference type="NCBI Taxonomy" id="4432"/>
    <lineage>
        <taxon>Eukaryota</taxon>
        <taxon>Viridiplantae</taxon>
        <taxon>Streptophyta</taxon>
        <taxon>Embryophyta</taxon>
        <taxon>Tracheophyta</taxon>
        <taxon>Spermatophyta</taxon>
        <taxon>Magnoliopsida</taxon>
        <taxon>Proteales</taxon>
        <taxon>Nelumbonaceae</taxon>
        <taxon>Nelumbo</taxon>
    </lineage>
</organism>
<comment type="subcellular location">
    <subcellularLocation>
        <location evidence="1">Nucleus</location>
    </subcellularLocation>
</comment>
<dbReference type="PROSITE" id="PS00036">
    <property type="entry name" value="BZIP_BASIC"/>
    <property type="match status" value="1"/>
</dbReference>
<dbReference type="Pfam" id="PF07716">
    <property type="entry name" value="bZIP_2"/>
    <property type="match status" value="1"/>
</dbReference>
<dbReference type="PANTHER" id="PTHR22952:SF433">
    <property type="entry name" value="PROTEIN FD"/>
    <property type="match status" value="1"/>
</dbReference>
<dbReference type="KEGG" id="nnu:104604193"/>
<protein>
    <submittedName>
        <fullName evidence="5">Protein FD-like</fullName>
    </submittedName>
</protein>
<keyword evidence="4" id="KW-1185">Reference proteome</keyword>